<dbReference type="SUPFAM" id="SSF82689">
    <property type="entry name" value="Mechanosensitive channel protein MscS (YggB), C-terminal domain"/>
    <property type="match status" value="1"/>
</dbReference>
<feature type="transmembrane region" description="Helical" evidence="7">
    <location>
        <begin position="12"/>
        <end position="34"/>
    </location>
</feature>
<dbReference type="InterPro" id="IPR011066">
    <property type="entry name" value="MscS_channel_C_sf"/>
</dbReference>
<accession>A0A1H7KP85</accession>
<evidence type="ECO:0000256" key="3">
    <source>
        <dbReference type="ARBA" id="ARBA00022475"/>
    </source>
</evidence>
<dbReference type="SUPFAM" id="SSF50182">
    <property type="entry name" value="Sm-like ribonucleoproteins"/>
    <property type="match status" value="1"/>
</dbReference>
<dbReference type="PANTHER" id="PTHR30221:SF1">
    <property type="entry name" value="SMALL-CONDUCTANCE MECHANOSENSITIVE CHANNEL"/>
    <property type="match status" value="1"/>
</dbReference>
<evidence type="ECO:0000313" key="11">
    <source>
        <dbReference type="Proteomes" id="UP000199506"/>
    </source>
</evidence>
<gene>
    <name evidence="10" type="ORF">SAMN05216439_1634</name>
</gene>
<feature type="domain" description="Mechanosensitive ion channel MscS" evidence="8">
    <location>
        <begin position="95"/>
        <end position="154"/>
    </location>
</feature>
<dbReference type="Proteomes" id="UP000199506">
    <property type="component" value="Unassembled WGS sequence"/>
</dbReference>
<evidence type="ECO:0000259" key="8">
    <source>
        <dbReference type="Pfam" id="PF00924"/>
    </source>
</evidence>
<dbReference type="InterPro" id="IPR010920">
    <property type="entry name" value="LSM_dom_sf"/>
</dbReference>
<dbReference type="SUPFAM" id="SSF82861">
    <property type="entry name" value="Mechanosensitive channel protein MscS (YggB), transmembrane region"/>
    <property type="match status" value="1"/>
</dbReference>
<dbReference type="InterPro" id="IPR045275">
    <property type="entry name" value="MscS_archaea/bacteria_type"/>
</dbReference>
<evidence type="ECO:0000259" key="9">
    <source>
        <dbReference type="Pfam" id="PF21088"/>
    </source>
</evidence>
<evidence type="ECO:0000256" key="7">
    <source>
        <dbReference type="SAM" id="Phobius"/>
    </source>
</evidence>
<keyword evidence="3" id="KW-1003">Cell membrane</keyword>
<dbReference type="Gene3D" id="1.10.287.1260">
    <property type="match status" value="1"/>
</dbReference>
<dbReference type="OrthoDB" id="31543at2157"/>
<proteinExistence type="inferred from homology"/>
<organism evidence="10 11">
    <name type="scientific">Methanobrevibacter gottschalkii</name>
    <dbReference type="NCBI Taxonomy" id="190974"/>
    <lineage>
        <taxon>Archaea</taxon>
        <taxon>Methanobacteriati</taxon>
        <taxon>Methanobacteriota</taxon>
        <taxon>Methanomada group</taxon>
        <taxon>Methanobacteria</taxon>
        <taxon>Methanobacteriales</taxon>
        <taxon>Methanobacteriaceae</taxon>
        <taxon>Methanobrevibacter</taxon>
    </lineage>
</organism>
<feature type="transmembrane region" description="Helical" evidence="7">
    <location>
        <begin position="54"/>
        <end position="73"/>
    </location>
</feature>
<dbReference type="Pfam" id="PF00924">
    <property type="entry name" value="MS_channel_2nd"/>
    <property type="match status" value="1"/>
</dbReference>
<keyword evidence="6 7" id="KW-0472">Membrane</keyword>
<feature type="domain" description="Mechanosensitive ion channel transmembrane helices 2/3" evidence="9">
    <location>
        <begin position="54"/>
        <end position="94"/>
    </location>
</feature>
<dbReference type="InterPro" id="IPR011014">
    <property type="entry name" value="MscS_channel_TM-2"/>
</dbReference>
<keyword evidence="4 7" id="KW-0812">Transmembrane</keyword>
<dbReference type="EMBL" id="FOAK01000006">
    <property type="protein sequence ID" value="SEK88673.1"/>
    <property type="molecule type" value="Genomic_DNA"/>
</dbReference>
<dbReference type="InterPro" id="IPR023408">
    <property type="entry name" value="MscS_beta-dom_sf"/>
</dbReference>
<evidence type="ECO:0000256" key="5">
    <source>
        <dbReference type="ARBA" id="ARBA00022989"/>
    </source>
</evidence>
<dbReference type="GO" id="GO:0005886">
    <property type="term" value="C:plasma membrane"/>
    <property type="evidence" value="ECO:0007669"/>
    <property type="project" value="UniProtKB-SubCell"/>
</dbReference>
<protein>
    <submittedName>
        <fullName evidence="10">Mechanosensitive ion channel</fullName>
    </submittedName>
</protein>
<name>A0A1H7KP85_9EURY</name>
<comment type="similarity">
    <text evidence="2">Belongs to the MscS (TC 1.A.23) family.</text>
</comment>
<dbReference type="Gene3D" id="3.30.70.100">
    <property type="match status" value="1"/>
</dbReference>
<dbReference type="InterPro" id="IPR006685">
    <property type="entry name" value="MscS_channel_2nd"/>
</dbReference>
<dbReference type="STRING" id="190974.SAMN05216439_1634"/>
<dbReference type="AlphaFoldDB" id="A0A1H7KP85"/>
<evidence type="ECO:0000256" key="4">
    <source>
        <dbReference type="ARBA" id="ARBA00022692"/>
    </source>
</evidence>
<evidence type="ECO:0000256" key="1">
    <source>
        <dbReference type="ARBA" id="ARBA00004651"/>
    </source>
</evidence>
<sequence length="251" mass="28641">MNISVTLNNPAWTLIYILIVIIATSFLTRLIAFLMNKMKRFHNNEAAIYLTRDIINYIIYFIALMIILQFFGINLAGTLLSLGIAGIALSFAAKDLISNLFSGITLIIGKSIQVGDTIEINNKKGIVERITLRSTIISDDSGVKKIIPNSTLTNYPYLHFKTPEKYRVDIQTGLSLNIDVEEFEKYIVKKMLEYDGILKNPKPSVYSKGITFEETQLKVSFWVKEFNSKDKYKLTITNEIRKFTKMGEKDE</sequence>
<evidence type="ECO:0000313" key="10">
    <source>
        <dbReference type="EMBL" id="SEK88673.1"/>
    </source>
</evidence>
<evidence type="ECO:0000256" key="2">
    <source>
        <dbReference type="ARBA" id="ARBA00008017"/>
    </source>
</evidence>
<comment type="subcellular location">
    <subcellularLocation>
        <location evidence="1">Cell membrane</location>
        <topology evidence="1">Multi-pass membrane protein</topology>
    </subcellularLocation>
</comment>
<keyword evidence="5 7" id="KW-1133">Transmembrane helix</keyword>
<dbReference type="GO" id="GO:0008381">
    <property type="term" value="F:mechanosensitive monoatomic ion channel activity"/>
    <property type="evidence" value="ECO:0007669"/>
    <property type="project" value="InterPro"/>
</dbReference>
<dbReference type="Pfam" id="PF21088">
    <property type="entry name" value="MS_channel_1st"/>
    <property type="match status" value="1"/>
</dbReference>
<dbReference type="Gene3D" id="2.30.30.60">
    <property type="match status" value="1"/>
</dbReference>
<dbReference type="RefSeq" id="WP_091699381.1">
    <property type="nucleotide sequence ID" value="NZ_FOAK01000006.1"/>
</dbReference>
<reference evidence="10 11" key="1">
    <citation type="submission" date="2016-10" db="EMBL/GenBank/DDBJ databases">
        <authorList>
            <person name="de Groot N.N."/>
        </authorList>
    </citation>
    <scope>NUCLEOTIDE SEQUENCE [LARGE SCALE GENOMIC DNA]</scope>
    <source>
        <strain evidence="10 11">DSM 11978</strain>
    </source>
</reference>
<evidence type="ECO:0000256" key="6">
    <source>
        <dbReference type="ARBA" id="ARBA00023136"/>
    </source>
</evidence>
<dbReference type="PANTHER" id="PTHR30221">
    <property type="entry name" value="SMALL-CONDUCTANCE MECHANOSENSITIVE CHANNEL"/>
    <property type="match status" value="1"/>
</dbReference>
<dbReference type="InterPro" id="IPR049142">
    <property type="entry name" value="MS_channel_1st"/>
</dbReference>